<keyword evidence="4" id="KW-0863">Zinc-finger</keyword>
<keyword evidence="9" id="KW-1185">Reference proteome</keyword>
<dbReference type="InterPro" id="IPR007219">
    <property type="entry name" value="XnlR_reg_dom"/>
</dbReference>
<dbReference type="EMBL" id="DF933811">
    <property type="protein sequence ID" value="GAM34506.1"/>
    <property type="molecule type" value="Genomic_DNA"/>
</dbReference>
<keyword evidence="3" id="KW-0677">Repeat</keyword>
<dbReference type="AlphaFoldDB" id="A0A6V8H124"/>
<keyword evidence="5" id="KW-0862">Zinc</keyword>
<accession>A0A6V8H124</accession>
<evidence type="ECO:0000259" key="7">
    <source>
        <dbReference type="Pfam" id="PF04082"/>
    </source>
</evidence>
<evidence type="ECO:0000256" key="4">
    <source>
        <dbReference type="ARBA" id="ARBA00022771"/>
    </source>
</evidence>
<evidence type="ECO:0000313" key="8">
    <source>
        <dbReference type="EMBL" id="GAM34506.1"/>
    </source>
</evidence>
<evidence type="ECO:0000256" key="5">
    <source>
        <dbReference type="ARBA" id="ARBA00022833"/>
    </source>
</evidence>
<dbReference type="CDD" id="cd12148">
    <property type="entry name" value="fungal_TF_MHR"/>
    <property type="match status" value="1"/>
</dbReference>
<gene>
    <name evidence="8" type="ORF">TCE0_015f02134</name>
</gene>
<evidence type="ECO:0000256" key="3">
    <source>
        <dbReference type="ARBA" id="ARBA00022737"/>
    </source>
</evidence>
<dbReference type="GO" id="GO:0005634">
    <property type="term" value="C:nucleus"/>
    <property type="evidence" value="ECO:0007669"/>
    <property type="project" value="UniProtKB-SubCell"/>
</dbReference>
<dbReference type="Pfam" id="PF04082">
    <property type="entry name" value="Fungal_trans"/>
    <property type="match status" value="1"/>
</dbReference>
<feature type="domain" description="Xylanolytic transcriptional activator regulatory" evidence="7">
    <location>
        <begin position="33"/>
        <end position="311"/>
    </location>
</feature>
<organism evidence="8 9">
    <name type="scientific">Talaromyces pinophilus</name>
    <name type="common">Penicillium pinophilum</name>
    <dbReference type="NCBI Taxonomy" id="128442"/>
    <lineage>
        <taxon>Eukaryota</taxon>
        <taxon>Fungi</taxon>
        <taxon>Dikarya</taxon>
        <taxon>Ascomycota</taxon>
        <taxon>Pezizomycotina</taxon>
        <taxon>Eurotiomycetes</taxon>
        <taxon>Eurotiomycetidae</taxon>
        <taxon>Eurotiales</taxon>
        <taxon>Trichocomaceae</taxon>
        <taxon>Talaromyces</taxon>
        <taxon>Talaromyces sect. Talaromyces</taxon>
    </lineage>
</organism>
<dbReference type="InterPro" id="IPR051059">
    <property type="entry name" value="VerF-like"/>
</dbReference>
<comment type="caution">
    <text evidence="8">The sequence shown here is derived from an EMBL/GenBank/DDBJ whole genome shotgun (WGS) entry which is preliminary data.</text>
</comment>
<dbReference type="GO" id="GO:0000785">
    <property type="term" value="C:chromatin"/>
    <property type="evidence" value="ECO:0007669"/>
    <property type="project" value="TreeGrafter"/>
</dbReference>
<keyword evidence="2" id="KW-0479">Metal-binding</keyword>
<dbReference type="PANTHER" id="PTHR40626">
    <property type="entry name" value="MIP31509P"/>
    <property type="match status" value="1"/>
</dbReference>
<dbReference type="GO" id="GO:0008270">
    <property type="term" value="F:zinc ion binding"/>
    <property type="evidence" value="ECO:0007669"/>
    <property type="project" value="UniProtKB-KW"/>
</dbReference>
<comment type="subcellular location">
    <subcellularLocation>
        <location evidence="1">Nucleus</location>
    </subcellularLocation>
</comment>
<name>A0A6V8H124_TALPI</name>
<keyword evidence="6" id="KW-0539">Nucleus</keyword>
<dbReference type="Proteomes" id="UP000053095">
    <property type="component" value="Unassembled WGS sequence"/>
</dbReference>
<evidence type="ECO:0000256" key="6">
    <source>
        <dbReference type="ARBA" id="ARBA00023242"/>
    </source>
</evidence>
<protein>
    <recommendedName>
        <fullName evidence="7">Xylanolytic transcriptional activator regulatory domain-containing protein</fullName>
    </recommendedName>
</protein>
<dbReference type="GO" id="GO:0000978">
    <property type="term" value="F:RNA polymerase II cis-regulatory region sequence-specific DNA binding"/>
    <property type="evidence" value="ECO:0007669"/>
    <property type="project" value="InterPro"/>
</dbReference>
<dbReference type="GO" id="GO:0000981">
    <property type="term" value="F:DNA-binding transcription factor activity, RNA polymerase II-specific"/>
    <property type="evidence" value="ECO:0007669"/>
    <property type="project" value="InterPro"/>
</dbReference>
<evidence type="ECO:0000256" key="2">
    <source>
        <dbReference type="ARBA" id="ARBA00022723"/>
    </source>
</evidence>
<proteinExistence type="predicted"/>
<dbReference type="GO" id="GO:0006351">
    <property type="term" value="P:DNA-templated transcription"/>
    <property type="evidence" value="ECO:0007669"/>
    <property type="project" value="InterPro"/>
</dbReference>
<evidence type="ECO:0000256" key="1">
    <source>
        <dbReference type="ARBA" id="ARBA00004123"/>
    </source>
</evidence>
<evidence type="ECO:0000313" key="9">
    <source>
        <dbReference type="Proteomes" id="UP000053095"/>
    </source>
</evidence>
<reference evidence="9" key="1">
    <citation type="journal article" date="2015" name="Genome Announc.">
        <title>Draft genome sequence of Talaromyces cellulolyticus strain Y-94, a source of lignocellulosic biomass-degrading enzymes.</title>
        <authorList>
            <person name="Fujii T."/>
            <person name="Koike H."/>
            <person name="Sawayama S."/>
            <person name="Yano S."/>
            <person name="Inoue H."/>
        </authorList>
    </citation>
    <scope>NUCLEOTIDE SEQUENCE [LARGE SCALE GENOMIC DNA]</scope>
    <source>
        <strain evidence="9">Y-94</strain>
    </source>
</reference>
<dbReference type="PANTHER" id="PTHR40626:SF11">
    <property type="entry name" value="ZINC FINGER PROTEIN YPR022C"/>
    <property type="match status" value="1"/>
</dbReference>
<sequence>MGGIYELLIADKPSFDAALQKCEELKAQVSEYIDTYIKTFHLRWPILHAPTLNNEIGTFSLPLAAAACLLGAWFQNSADWTERFYALRVHEVLLERLLHSLIEPELTCEDKAWPIELFQTSLLTLIFSLYRTDKSALSRAMLLRSTFITLLRELGVLDSEKFAAHLKAHYSGTYTPYVLAMREAFKRLVVLTFQFDTYFALAHGQPPLLHLQEVSVGLTSTFALWNAYGLDVFALRELEEPHDRSKVQISEITGRSDSVISSELLVEDVHLGLCSVLQSIWVVSRISSSNKENPSHTFHKSLLFQTLDDWEHELDKINKLADPANFTGSATERNAARYLLLAYRGEDDSVTASSERINTLVQDGMILYYYLKLSQYVFDLVRPGRQIRDSPKEFWETFKYRKKALVCALQMLKMVELKASFNPLIRHALAMGVDVMRVSLSGRECNLSGQNAVGKNAQHWSDLSEPLWVDGTPDLMVE</sequence>